<keyword evidence="9" id="KW-1185">Reference proteome</keyword>
<dbReference type="EMBL" id="JACJPY010000045">
    <property type="protein sequence ID" value="MBD2151183.1"/>
    <property type="molecule type" value="Genomic_DNA"/>
</dbReference>
<keyword evidence="3 6" id="KW-0694">RNA-binding</keyword>
<dbReference type="GO" id="GO:0003735">
    <property type="term" value="F:structural constituent of ribosome"/>
    <property type="evidence" value="ECO:0007669"/>
    <property type="project" value="InterPro"/>
</dbReference>
<evidence type="ECO:0000256" key="4">
    <source>
        <dbReference type="ARBA" id="ARBA00022980"/>
    </source>
</evidence>
<comment type="subunit">
    <text evidence="6">Part of the 50S ribosomal subunit. Contacts protein L20.</text>
</comment>
<dbReference type="NCBIfam" id="TIGR00061">
    <property type="entry name" value="L21"/>
    <property type="match status" value="1"/>
</dbReference>
<dbReference type="GO" id="GO:0005737">
    <property type="term" value="C:cytoplasm"/>
    <property type="evidence" value="ECO:0007669"/>
    <property type="project" value="UniProtKB-ARBA"/>
</dbReference>
<evidence type="ECO:0000256" key="5">
    <source>
        <dbReference type="ARBA" id="ARBA00023274"/>
    </source>
</evidence>
<keyword evidence="2 6" id="KW-0699">rRNA-binding</keyword>
<dbReference type="InterPro" id="IPR018258">
    <property type="entry name" value="Ribosomal_bL21_CS"/>
</dbReference>
<evidence type="ECO:0000256" key="2">
    <source>
        <dbReference type="ARBA" id="ARBA00022730"/>
    </source>
</evidence>
<dbReference type="SUPFAM" id="SSF141091">
    <property type="entry name" value="L21p-like"/>
    <property type="match status" value="1"/>
</dbReference>
<protein>
    <recommendedName>
        <fullName evidence="6">Large ribosomal subunit protein bL21</fullName>
    </recommendedName>
</protein>
<keyword evidence="5 6" id="KW-0687">Ribonucleoprotein</keyword>
<accession>A0A926UUX0</accession>
<comment type="similarity">
    <text evidence="1 6 7">Belongs to the bacterial ribosomal protein bL21 family.</text>
</comment>
<gene>
    <name evidence="6 8" type="primary">rplU</name>
    <name evidence="6" type="synonym">rpl21</name>
    <name evidence="8" type="ORF">H6F44_13785</name>
</gene>
<dbReference type="RefSeq" id="WP_190351603.1">
    <property type="nucleotide sequence ID" value="NZ_JACJPY010000045.1"/>
</dbReference>
<comment type="caution">
    <text evidence="8">The sequence shown here is derived from an EMBL/GenBank/DDBJ whole genome shotgun (WGS) entry which is preliminary data.</text>
</comment>
<dbReference type="GO" id="GO:0005840">
    <property type="term" value="C:ribosome"/>
    <property type="evidence" value="ECO:0007669"/>
    <property type="project" value="UniProtKB-KW"/>
</dbReference>
<organism evidence="8 9">
    <name type="scientific">Pseudanabaena cinerea FACHB-1277</name>
    <dbReference type="NCBI Taxonomy" id="2949581"/>
    <lineage>
        <taxon>Bacteria</taxon>
        <taxon>Bacillati</taxon>
        <taxon>Cyanobacteriota</taxon>
        <taxon>Cyanophyceae</taxon>
        <taxon>Pseudanabaenales</taxon>
        <taxon>Pseudanabaenaceae</taxon>
        <taxon>Pseudanabaena</taxon>
        <taxon>Pseudanabaena cinerea</taxon>
    </lineage>
</organism>
<evidence type="ECO:0000313" key="8">
    <source>
        <dbReference type="EMBL" id="MBD2151183.1"/>
    </source>
</evidence>
<dbReference type="HAMAP" id="MF_01363">
    <property type="entry name" value="Ribosomal_bL21"/>
    <property type="match status" value="1"/>
</dbReference>
<dbReference type="InterPro" id="IPR028909">
    <property type="entry name" value="bL21-like"/>
</dbReference>
<dbReference type="InterPro" id="IPR001787">
    <property type="entry name" value="Ribosomal_bL21"/>
</dbReference>
<dbReference type="Pfam" id="PF00829">
    <property type="entry name" value="Ribosomal_L21p"/>
    <property type="match status" value="1"/>
</dbReference>
<dbReference type="AlphaFoldDB" id="A0A926UUX0"/>
<evidence type="ECO:0000256" key="7">
    <source>
        <dbReference type="RuleBase" id="RU000562"/>
    </source>
</evidence>
<dbReference type="PANTHER" id="PTHR21349:SF0">
    <property type="entry name" value="LARGE RIBOSOMAL SUBUNIT PROTEIN BL21M"/>
    <property type="match status" value="1"/>
</dbReference>
<dbReference type="PANTHER" id="PTHR21349">
    <property type="entry name" value="50S RIBOSOMAL PROTEIN L21"/>
    <property type="match status" value="1"/>
</dbReference>
<reference evidence="8" key="2">
    <citation type="submission" date="2020-08" db="EMBL/GenBank/DDBJ databases">
        <authorList>
            <person name="Chen M."/>
            <person name="Teng W."/>
            <person name="Zhao L."/>
            <person name="Hu C."/>
            <person name="Zhou Y."/>
            <person name="Han B."/>
            <person name="Song L."/>
            <person name="Shu W."/>
        </authorList>
    </citation>
    <scope>NUCLEOTIDE SEQUENCE</scope>
    <source>
        <strain evidence="8">FACHB-1277</strain>
    </source>
</reference>
<evidence type="ECO:0000256" key="3">
    <source>
        <dbReference type="ARBA" id="ARBA00022884"/>
    </source>
</evidence>
<dbReference type="GO" id="GO:1990904">
    <property type="term" value="C:ribonucleoprotein complex"/>
    <property type="evidence" value="ECO:0007669"/>
    <property type="project" value="UniProtKB-KW"/>
</dbReference>
<keyword evidence="4 6" id="KW-0689">Ribosomal protein</keyword>
<dbReference type="Proteomes" id="UP000631421">
    <property type="component" value="Unassembled WGS sequence"/>
</dbReference>
<sequence length="111" mass="12530">MSYAIIETGGKQYRVEVGRFYDVELLPVEPDSKLTIDKVLFVNMDGDISIGQPLVDSATVEVTVMSHLKAKKVIVYKMRPKKKTRRKNGHRQPLTRIMVEAINLSEQAQAA</sequence>
<evidence type="ECO:0000256" key="1">
    <source>
        <dbReference type="ARBA" id="ARBA00008563"/>
    </source>
</evidence>
<name>A0A926UUX0_9CYAN</name>
<dbReference type="InterPro" id="IPR036164">
    <property type="entry name" value="bL21-like_sf"/>
</dbReference>
<reference evidence="8" key="1">
    <citation type="journal article" date="2015" name="ISME J.">
        <title>Draft Genome Sequence of Streptomyces incarnatus NRRL8089, which Produces the Nucleoside Antibiotic Sinefungin.</title>
        <authorList>
            <person name="Oshima K."/>
            <person name="Hattori M."/>
            <person name="Shimizu H."/>
            <person name="Fukuda K."/>
            <person name="Nemoto M."/>
            <person name="Inagaki K."/>
            <person name="Tamura T."/>
        </authorList>
    </citation>
    <scope>NUCLEOTIDE SEQUENCE</scope>
    <source>
        <strain evidence="8">FACHB-1277</strain>
    </source>
</reference>
<evidence type="ECO:0000256" key="6">
    <source>
        <dbReference type="HAMAP-Rule" id="MF_01363"/>
    </source>
</evidence>
<evidence type="ECO:0000313" key="9">
    <source>
        <dbReference type="Proteomes" id="UP000631421"/>
    </source>
</evidence>
<dbReference type="PROSITE" id="PS01169">
    <property type="entry name" value="RIBOSOMAL_L21"/>
    <property type="match status" value="1"/>
</dbReference>
<dbReference type="GO" id="GO:0019843">
    <property type="term" value="F:rRNA binding"/>
    <property type="evidence" value="ECO:0007669"/>
    <property type="project" value="UniProtKB-UniRule"/>
</dbReference>
<proteinExistence type="inferred from homology"/>
<comment type="function">
    <text evidence="6 7">This protein binds to 23S rRNA in the presence of protein L20.</text>
</comment>
<dbReference type="GO" id="GO:0006412">
    <property type="term" value="P:translation"/>
    <property type="evidence" value="ECO:0007669"/>
    <property type="project" value="UniProtKB-UniRule"/>
</dbReference>